<dbReference type="GeneID" id="38779826"/>
<keyword evidence="2" id="KW-1185">Reference proteome</keyword>
<comment type="caution">
    <text evidence="1">The sequence shown here is derived from an EMBL/GenBank/DDBJ whole genome shotgun (WGS) entry which is preliminary data.</text>
</comment>
<dbReference type="InParanoid" id="A0A401GL87"/>
<accession>A0A401GL87</accession>
<dbReference type="EMBL" id="BFAD01000004">
    <property type="protein sequence ID" value="GBE82909.1"/>
    <property type="molecule type" value="Genomic_DNA"/>
</dbReference>
<dbReference type="AlphaFoldDB" id="A0A401GL87"/>
<reference evidence="1 2" key="1">
    <citation type="journal article" date="2018" name="Sci. Rep.">
        <title>Genome sequence of the cauliflower mushroom Sparassis crispa (Hanabiratake) and its association with beneficial usage.</title>
        <authorList>
            <person name="Kiyama R."/>
            <person name="Furutani Y."/>
            <person name="Kawaguchi K."/>
            <person name="Nakanishi T."/>
        </authorList>
    </citation>
    <scope>NUCLEOTIDE SEQUENCE [LARGE SCALE GENOMIC DNA]</scope>
</reference>
<evidence type="ECO:0000313" key="1">
    <source>
        <dbReference type="EMBL" id="GBE82909.1"/>
    </source>
</evidence>
<dbReference type="OrthoDB" id="2603374at2759"/>
<dbReference type="RefSeq" id="XP_027613822.1">
    <property type="nucleotide sequence ID" value="XM_027758021.1"/>
</dbReference>
<name>A0A401GL87_9APHY</name>
<organism evidence="1 2">
    <name type="scientific">Sparassis crispa</name>
    <dbReference type="NCBI Taxonomy" id="139825"/>
    <lineage>
        <taxon>Eukaryota</taxon>
        <taxon>Fungi</taxon>
        <taxon>Dikarya</taxon>
        <taxon>Basidiomycota</taxon>
        <taxon>Agaricomycotina</taxon>
        <taxon>Agaricomycetes</taxon>
        <taxon>Polyporales</taxon>
        <taxon>Sparassidaceae</taxon>
        <taxon>Sparassis</taxon>
    </lineage>
</organism>
<evidence type="ECO:0000313" key="2">
    <source>
        <dbReference type="Proteomes" id="UP000287166"/>
    </source>
</evidence>
<sequence>MDTDTDDDNPPVHLSANSIYISLQLMLSPGSHWALLIVDAHGSTTRHHWAATIGADRAVAERYSHQCIDPVSTYTRGHNLNLSFCKIVGYSAPAPGFDFVGLFQTIFPESSSSIRANRNDGSNCRIWIIEALMLLQQNGLITRADTMEDVRRAIATLEAKAENALAELGGDFAPIMSEI</sequence>
<gene>
    <name evidence="1" type="ORF">SCP_0412960</name>
</gene>
<proteinExistence type="predicted"/>
<dbReference type="Proteomes" id="UP000287166">
    <property type="component" value="Unassembled WGS sequence"/>
</dbReference>
<protein>
    <submittedName>
        <fullName evidence="1">Uncharacterized protein</fullName>
    </submittedName>
</protein>